<proteinExistence type="predicted"/>
<accession>A0A4P9YGT3</accession>
<dbReference type="AlphaFoldDB" id="A0A4P9YGT3"/>
<dbReference type="EMBL" id="ML005465">
    <property type="protein sequence ID" value="RKP18418.1"/>
    <property type="molecule type" value="Genomic_DNA"/>
</dbReference>
<gene>
    <name evidence="1" type="ORF">ROZALSC1DRAFT_23256</name>
</gene>
<evidence type="ECO:0000313" key="1">
    <source>
        <dbReference type="EMBL" id="RKP18418.1"/>
    </source>
</evidence>
<sequence length="508" mass="59153">MRAGIKARFGQKYNTTNYRFTSDAKLVWKTAATRDDFTDALVQAVIVMKGLEHRMMLFKEVNVGKPTYSIHRLIRRHKQMWKMSFSVTANFIKSNPSLRKSKRGDNILAFQTIKKHVFGLVRLWNQKSITDKKLKDEENPYDADIKILLKRHARQFVAKRVNHQRFIDVVRATSHDNRYTMQNRIDLILRSFMCRYSCRIFPGVGLRDAFIFAFLAQTGMVAILFGRKYMKDVGIPNEMGILFHRDPKLCALWWCLLKLHYVFEISGNQIDWTNPEAVFQLMVCSLVGEGGRELQKYMSMRFPTFCTPEFIEWALNLFQSQLSNFCENLGFSLEGIQNETLKQVLTSQHNIQSIMLEKLNSIFSRVDNVERHLKIKRPNAPSDMLFSSPTTTAGERSSPSHLRFKPIIKEQKIIASSPMSSPIFRPENIECYTGRYGFTRANWKGNIRNCMEFLYTKLSTVHKKLAIHFLDSISDFKEFANNVQLCCRDENSAFYKEYLGNSKLPIKQ</sequence>
<evidence type="ECO:0000313" key="2">
    <source>
        <dbReference type="Proteomes" id="UP000281549"/>
    </source>
</evidence>
<reference evidence="2" key="1">
    <citation type="journal article" date="2018" name="Nat. Microbiol.">
        <title>Leveraging single-cell genomics to expand the fungal tree of life.</title>
        <authorList>
            <person name="Ahrendt S.R."/>
            <person name="Quandt C.A."/>
            <person name="Ciobanu D."/>
            <person name="Clum A."/>
            <person name="Salamov A."/>
            <person name="Andreopoulos B."/>
            <person name="Cheng J.F."/>
            <person name="Woyke T."/>
            <person name="Pelin A."/>
            <person name="Henrissat B."/>
            <person name="Reynolds N.K."/>
            <person name="Benny G.L."/>
            <person name="Smith M.E."/>
            <person name="James T.Y."/>
            <person name="Grigoriev I.V."/>
        </authorList>
    </citation>
    <scope>NUCLEOTIDE SEQUENCE [LARGE SCALE GENOMIC DNA]</scope>
    <source>
        <strain evidence="2">CSF55</strain>
    </source>
</reference>
<organism evidence="1 2">
    <name type="scientific">Rozella allomycis (strain CSF55)</name>
    <dbReference type="NCBI Taxonomy" id="988480"/>
    <lineage>
        <taxon>Eukaryota</taxon>
        <taxon>Fungi</taxon>
        <taxon>Fungi incertae sedis</taxon>
        <taxon>Cryptomycota</taxon>
        <taxon>Cryptomycota incertae sedis</taxon>
        <taxon>Rozella</taxon>
    </lineage>
</organism>
<name>A0A4P9YGT3_ROZAC</name>
<dbReference type="Proteomes" id="UP000281549">
    <property type="component" value="Unassembled WGS sequence"/>
</dbReference>
<protein>
    <submittedName>
        <fullName evidence="1">Uncharacterized protein</fullName>
    </submittedName>
</protein>